<dbReference type="EMBL" id="JAPWGM010000001">
    <property type="protein sequence ID" value="MCZ4242909.1"/>
    <property type="molecule type" value="Genomic_DNA"/>
</dbReference>
<gene>
    <name evidence="3" type="ORF">O0955_02750</name>
</gene>
<keyword evidence="1 3" id="KW-0808">Transferase</keyword>
<dbReference type="RefSeq" id="WP_269425992.1">
    <property type="nucleotide sequence ID" value="NZ_JAPWGM010000001.1"/>
</dbReference>
<evidence type="ECO:0000313" key="4">
    <source>
        <dbReference type="Proteomes" id="UP001144347"/>
    </source>
</evidence>
<reference evidence="3" key="1">
    <citation type="submission" date="2022-12" db="EMBL/GenBank/DDBJ databases">
        <title>Genome sequence of HCMS5-2.</title>
        <authorList>
            <person name="Woo H."/>
        </authorList>
    </citation>
    <scope>NUCLEOTIDE SEQUENCE</scope>
    <source>
        <strain evidence="3">HCMS5-2</strain>
    </source>
</reference>
<dbReference type="InterPro" id="IPR001296">
    <property type="entry name" value="Glyco_trans_1"/>
</dbReference>
<accession>A0ABT4L7Y9</accession>
<evidence type="ECO:0000256" key="1">
    <source>
        <dbReference type="ARBA" id="ARBA00022679"/>
    </source>
</evidence>
<organism evidence="3 4">
    <name type="scientific">Pedobacter punctiformis</name>
    <dbReference type="NCBI Taxonomy" id="3004097"/>
    <lineage>
        <taxon>Bacteria</taxon>
        <taxon>Pseudomonadati</taxon>
        <taxon>Bacteroidota</taxon>
        <taxon>Sphingobacteriia</taxon>
        <taxon>Sphingobacteriales</taxon>
        <taxon>Sphingobacteriaceae</taxon>
        <taxon>Pedobacter</taxon>
    </lineage>
</organism>
<feature type="domain" description="Glycosyl transferase family 1" evidence="2">
    <location>
        <begin position="174"/>
        <end position="283"/>
    </location>
</feature>
<dbReference type="Gene3D" id="3.40.50.2000">
    <property type="entry name" value="Glycogen Phosphorylase B"/>
    <property type="match status" value="1"/>
</dbReference>
<dbReference type="Proteomes" id="UP001144347">
    <property type="component" value="Unassembled WGS sequence"/>
</dbReference>
<evidence type="ECO:0000259" key="2">
    <source>
        <dbReference type="Pfam" id="PF00534"/>
    </source>
</evidence>
<dbReference type="GO" id="GO:0016757">
    <property type="term" value="F:glycosyltransferase activity"/>
    <property type="evidence" value="ECO:0007669"/>
    <property type="project" value="UniProtKB-KW"/>
</dbReference>
<sequence length="333" mass="38058">MILIDALYINNGGGRVLLEYLIDELLLSQKNVTYLLDSRMQSSFRNIENSTIIFMKASLYNRYKFYKSNKATFSTVLCFADLAPNINIDAKVYTYFHQALYLKIPKDVPLKTTCIFKLKGLVFKYLLKNTNYLIVQSKSIKENLNSVFCLPEDKMLVIPFYPLIFKHTETIRVPNSFIYIANADPHKNHIRLINAFCKFYSEYGYGTLTLTVSSNYPAILKIIVTKQLEGFPLINIGFIDRSELNKYYSSATYLIYPSLCESFGLPLIEAIENGCKIIASDMEYVYAVCEPSITFDPMDELSIFEAMCSANGNAKASILKTNNQIHQLMTLLN</sequence>
<comment type="caution">
    <text evidence="3">The sequence shown here is derived from an EMBL/GenBank/DDBJ whole genome shotgun (WGS) entry which is preliminary data.</text>
</comment>
<dbReference type="SUPFAM" id="SSF53756">
    <property type="entry name" value="UDP-Glycosyltransferase/glycogen phosphorylase"/>
    <property type="match status" value="1"/>
</dbReference>
<keyword evidence="4" id="KW-1185">Reference proteome</keyword>
<protein>
    <submittedName>
        <fullName evidence="3">Glycosyltransferase</fullName>
        <ecNumber evidence="3">2.4.-.-</ecNumber>
    </submittedName>
</protein>
<dbReference type="PANTHER" id="PTHR46401:SF2">
    <property type="entry name" value="GLYCOSYLTRANSFERASE WBBK-RELATED"/>
    <property type="match status" value="1"/>
</dbReference>
<dbReference type="EC" id="2.4.-.-" evidence="3"/>
<keyword evidence="3" id="KW-0328">Glycosyltransferase</keyword>
<evidence type="ECO:0000313" key="3">
    <source>
        <dbReference type="EMBL" id="MCZ4242909.1"/>
    </source>
</evidence>
<name>A0ABT4L7Y9_9SPHI</name>
<dbReference type="PANTHER" id="PTHR46401">
    <property type="entry name" value="GLYCOSYLTRANSFERASE WBBK-RELATED"/>
    <property type="match status" value="1"/>
</dbReference>
<dbReference type="Pfam" id="PF00534">
    <property type="entry name" value="Glycos_transf_1"/>
    <property type="match status" value="1"/>
</dbReference>
<proteinExistence type="predicted"/>